<keyword evidence="4" id="KW-1185">Reference proteome</keyword>
<sequence>MKAGSCQLNPALIIVLVFKLCFYGVSNSSELQVCKLCNGTVLSNSTVGLFCSSSAGRIGGRCCLNNGTSGDTDRITGLDLSNCSLAQVGNLQEASTATIIDLSLNPIDNISDFSFQGFIELDYLILPVKVLCPGGAISWKKIEEKKGNRFCEGQNSMCNQTRQMCCPENSQCAPFGPGLFECSCADNYHGYKCLREGEFPVLQVFGPLSASTVVISFVLWFTQRRMAKPL</sequence>
<evidence type="ECO:0000313" key="4">
    <source>
        <dbReference type="Proteomes" id="UP000261520"/>
    </source>
</evidence>
<keyword evidence="2" id="KW-0732">Signal</keyword>
<feature type="chain" id="PRO_5017241437" description="EGF-like domain-containing protein" evidence="2">
    <location>
        <begin position="29"/>
        <end position="230"/>
    </location>
</feature>
<dbReference type="Proteomes" id="UP000261520">
    <property type="component" value="Unplaced"/>
</dbReference>
<dbReference type="SUPFAM" id="SSF52058">
    <property type="entry name" value="L domain-like"/>
    <property type="match status" value="1"/>
</dbReference>
<dbReference type="STRING" id="409849.ENSPMGP00000023314"/>
<evidence type="ECO:0000313" key="3">
    <source>
        <dbReference type="Ensembl" id="ENSPMGP00000023314.1"/>
    </source>
</evidence>
<dbReference type="InterPro" id="IPR042350">
    <property type="entry name" value="ATRAID"/>
</dbReference>
<dbReference type="PANTHER" id="PTHR15926">
    <property type="entry name" value="ALL-TRANS RETINOIC ACID-INDUCED DIFFERENTIATION FACTOR"/>
    <property type="match status" value="1"/>
</dbReference>
<protein>
    <recommendedName>
        <fullName evidence="5">EGF-like domain-containing protein</fullName>
    </recommendedName>
</protein>
<dbReference type="GO" id="GO:0045669">
    <property type="term" value="P:positive regulation of osteoblast differentiation"/>
    <property type="evidence" value="ECO:0007669"/>
    <property type="project" value="TreeGrafter"/>
</dbReference>
<reference evidence="3" key="1">
    <citation type="submission" date="2025-08" db="UniProtKB">
        <authorList>
            <consortium name="Ensembl"/>
        </authorList>
    </citation>
    <scope>IDENTIFICATION</scope>
</reference>
<dbReference type="Ensembl" id="ENSPMGT00000024837.1">
    <property type="protein sequence ID" value="ENSPMGP00000023314.1"/>
    <property type="gene ID" value="ENSPMGG00000018855.1"/>
</dbReference>
<evidence type="ECO:0008006" key="5">
    <source>
        <dbReference type="Google" id="ProtNLM"/>
    </source>
</evidence>
<accession>A0A3B4B3X0</accession>
<name>A0A3B4B3X0_9GOBI</name>
<reference evidence="3" key="2">
    <citation type="submission" date="2025-09" db="UniProtKB">
        <authorList>
            <consortium name="Ensembl"/>
        </authorList>
    </citation>
    <scope>IDENTIFICATION</scope>
</reference>
<dbReference type="AlphaFoldDB" id="A0A3B4B3X0"/>
<keyword evidence="1" id="KW-0472">Membrane</keyword>
<proteinExistence type="predicted"/>
<evidence type="ECO:0000256" key="2">
    <source>
        <dbReference type="SAM" id="SignalP"/>
    </source>
</evidence>
<feature type="signal peptide" evidence="2">
    <location>
        <begin position="1"/>
        <end position="28"/>
    </location>
</feature>
<evidence type="ECO:0000256" key="1">
    <source>
        <dbReference type="SAM" id="Phobius"/>
    </source>
</evidence>
<organism evidence="3 4">
    <name type="scientific">Periophthalmus magnuspinnatus</name>
    <dbReference type="NCBI Taxonomy" id="409849"/>
    <lineage>
        <taxon>Eukaryota</taxon>
        <taxon>Metazoa</taxon>
        <taxon>Chordata</taxon>
        <taxon>Craniata</taxon>
        <taxon>Vertebrata</taxon>
        <taxon>Euteleostomi</taxon>
        <taxon>Actinopterygii</taxon>
        <taxon>Neopterygii</taxon>
        <taxon>Teleostei</taxon>
        <taxon>Neoteleostei</taxon>
        <taxon>Acanthomorphata</taxon>
        <taxon>Gobiaria</taxon>
        <taxon>Gobiiformes</taxon>
        <taxon>Gobioidei</taxon>
        <taxon>Gobiidae</taxon>
        <taxon>Oxudercinae</taxon>
        <taxon>Periophthalmus</taxon>
    </lineage>
</organism>
<keyword evidence="1" id="KW-0812">Transmembrane</keyword>
<dbReference type="PANTHER" id="PTHR15926:SF1">
    <property type="entry name" value="ALL-TRANS RETINOIC ACID-INDUCED DIFFERENTIATION FACTOR"/>
    <property type="match status" value="1"/>
</dbReference>
<keyword evidence="1" id="KW-1133">Transmembrane helix</keyword>
<feature type="transmembrane region" description="Helical" evidence="1">
    <location>
        <begin position="201"/>
        <end position="221"/>
    </location>
</feature>